<keyword evidence="2" id="KW-0378">Hydrolase</keyword>
<dbReference type="GO" id="GO:0016787">
    <property type="term" value="F:hydrolase activity"/>
    <property type="evidence" value="ECO:0007669"/>
    <property type="project" value="UniProtKB-KW"/>
</dbReference>
<dbReference type="Gene3D" id="3.40.50.1820">
    <property type="entry name" value="alpha/beta hydrolase"/>
    <property type="match status" value="1"/>
</dbReference>
<organism evidence="2 3">
    <name type="scientific">Aciditerrimonas ferrireducens</name>
    <dbReference type="NCBI Taxonomy" id="667306"/>
    <lineage>
        <taxon>Bacteria</taxon>
        <taxon>Bacillati</taxon>
        <taxon>Actinomycetota</taxon>
        <taxon>Acidimicrobiia</taxon>
        <taxon>Acidimicrobiales</taxon>
        <taxon>Acidimicrobiaceae</taxon>
        <taxon>Aciditerrimonas</taxon>
    </lineage>
</organism>
<sequence length="258" mass="26755">MLVALGSSGLFGQAFGSAGPPVVVALHGWGRSAEDFAAGFGPGSGWQGGPVLAVDLPGFGSSPAPAAPLGSAEMAAVVAEALRTVGAERPVVVGHSLGGRVAVRLAAASPELLGGLVLCGAPLVRRPGPPPPLGYRLARVLRRLGLLGEARLEALRQRYGSEDYRRAQGVMRASLVRLVNEDYRETLEAVAKVPWPIELVWGERDAAAPLWVAEEIRAVVPQARLTVLPGVGHLVPLECPEALPAAVARVLATHPRSS</sequence>
<proteinExistence type="predicted"/>
<dbReference type="Proteomes" id="UP001589788">
    <property type="component" value="Unassembled WGS sequence"/>
</dbReference>
<name>A0ABV6C1J3_9ACTN</name>
<dbReference type="InterPro" id="IPR029058">
    <property type="entry name" value="AB_hydrolase_fold"/>
</dbReference>
<dbReference type="PRINTS" id="PR00111">
    <property type="entry name" value="ABHYDROLASE"/>
</dbReference>
<dbReference type="Pfam" id="PF12697">
    <property type="entry name" value="Abhydrolase_6"/>
    <property type="match status" value="1"/>
</dbReference>
<dbReference type="RefSeq" id="WP_248107959.1">
    <property type="nucleotide sequence ID" value="NZ_JAKHEX010000012.1"/>
</dbReference>
<comment type="caution">
    <text evidence="2">The sequence shown here is derived from an EMBL/GenBank/DDBJ whole genome shotgun (WGS) entry which is preliminary data.</text>
</comment>
<evidence type="ECO:0000313" key="3">
    <source>
        <dbReference type="Proteomes" id="UP001589788"/>
    </source>
</evidence>
<dbReference type="InterPro" id="IPR050266">
    <property type="entry name" value="AB_hydrolase_sf"/>
</dbReference>
<protein>
    <submittedName>
        <fullName evidence="2">Alpha/beta fold hydrolase</fullName>
    </submittedName>
</protein>
<evidence type="ECO:0000259" key="1">
    <source>
        <dbReference type="Pfam" id="PF12697"/>
    </source>
</evidence>
<dbReference type="PANTHER" id="PTHR43798:SF33">
    <property type="entry name" value="HYDROLASE, PUTATIVE (AFU_ORTHOLOGUE AFUA_2G14860)-RELATED"/>
    <property type="match status" value="1"/>
</dbReference>
<evidence type="ECO:0000313" key="2">
    <source>
        <dbReference type="EMBL" id="MFC0081178.1"/>
    </source>
</evidence>
<gene>
    <name evidence="2" type="ORF">ACFFRE_03260</name>
</gene>
<dbReference type="EMBL" id="JBHLYQ010000019">
    <property type="protein sequence ID" value="MFC0081178.1"/>
    <property type="molecule type" value="Genomic_DNA"/>
</dbReference>
<dbReference type="SUPFAM" id="SSF53474">
    <property type="entry name" value="alpha/beta-Hydrolases"/>
    <property type="match status" value="1"/>
</dbReference>
<reference evidence="2 3" key="1">
    <citation type="submission" date="2024-09" db="EMBL/GenBank/DDBJ databases">
        <authorList>
            <person name="Sun Q."/>
            <person name="Mori K."/>
        </authorList>
    </citation>
    <scope>NUCLEOTIDE SEQUENCE [LARGE SCALE GENOMIC DNA]</scope>
    <source>
        <strain evidence="2 3">JCM 15389</strain>
    </source>
</reference>
<dbReference type="PANTHER" id="PTHR43798">
    <property type="entry name" value="MONOACYLGLYCEROL LIPASE"/>
    <property type="match status" value="1"/>
</dbReference>
<accession>A0ABV6C1J3</accession>
<dbReference type="InterPro" id="IPR000073">
    <property type="entry name" value="AB_hydrolase_1"/>
</dbReference>
<keyword evidence="3" id="KW-1185">Reference proteome</keyword>
<feature type="domain" description="AB hydrolase-1" evidence="1">
    <location>
        <begin position="23"/>
        <end position="243"/>
    </location>
</feature>